<reference evidence="1" key="1">
    <citation type="submission" date="2020-02" db="EMBL/GenBank/DDBJ databases">
        <authorList>
            <person name="Meier V. D."/>
        </authorList>
    </citation>
    <scope>NUCLEOTIDE SEQUENCE</scope>
    <source>
        <strain evidence="1">AVDCRST_MAG78</strain>
    </source>
</reference>
<name>A0A6J4QDG3_9ACTN</name>
<gene>
    <name evidence="1" type="ORF">AVDCRST_MAG78-2421</name>
</gene>
<accession>A0A6J4QDG3</accession>
<sequence length="117" mass="13537">MRDLRERLIPLEEPLKPRAETRALIEDSPEEGMRLVNAGQPLADLLWEEWGAELESAGMDRERFHEIARGYSGEIWLWTMGERPWDHCVAGLAGRILRRLPRQCEEQELAGTLEACR</sequence>
<proteinExistence type="predicted"/>
<protein>
    <submittedName>
        <fullName evidence="1">Uncharacterized protein</fullName>
    </submittedName>
</protein>
<evidence type="ECO:0000313" key="1">
    <source>
        <dbReference type="EMBL" id="CAA9440813.1"/>
    </source>
</evidence>
<dbReference type="AlphaFoldDB" id="A0A6J4QDG3"/>
<dbReference type="EMBL" id="CADCVB010000162">
    <property type="protein sequence ID" value="CAA9440813.1"/>
    <property type="molecule type" value="Genomic_DNA"/>
</dbReference>
<organism evidence="1">
    <name type="scientific">uncultured Rubrobacteraceae bacterium</name>
    <dbReference type="NCBI Taxonomy" id="349277"/>
    <lineage>
        <taxon>Bacteria</taxon>
        <taxon>Bacillati</taxon>
        <taxon>Actinomycetota</taxon>
        <taxon>Rubrobacteria</taxon>
        <taxon>Rubrobacterales</taxon>
        <taxon>Rubrobacteraceae</taxon>
        <taxon>environmental samples</taxon>
    </lineage>
</organism>